<dbReference type="AlphaFoldDB" id="A0A6C0F3W4"/>
<dbReference type="EMBL" id="MN739027">
    <property type="protein sequence ID" value="QHT35822.1"/>
    <property type="molecule type" value="Genomic_DNA"/>
</dbReference>
<dbReference type="Pfam" id="PF00293">
    <property type="entry name" value="NUDIX"/>
    <property type="match status" value="1"/>
</dbReference>
<accession>A0A6C0F3W4</accession>
<protein>
    <recommendedName>
        <fullName evidence="1">Nudix hydrolase domain-containing protein</fullName>
    </recommendedName>
</protein>
<evidence type="ECO:0000259" key="1">
    <source>
        <dbReference type="Pfam" id="PF00293"/>
    </source>
</evidence>
<feature type="domain" description="Nudix hydrolase" evidence="1">
    <location>
        <begin position="18"/>
        <end position="139"/>
    </location>
</feature>
<dbReference type="Gene3D" id="3.90.79.10">
    <property type="entry name" value="Nucleoside Triphosphate Pyrophosphohydrolase"/>
    <property type="match status" value="1"/>
</dbReference>
<reference evidence="2" key="1">
    <citation type="journal article" date="2020" name="Nature">
        <title>Giant virus diversity and host interactions through global metagenomics.</title>
        <authorList>
            <person name="Schulz F."/>
            <person name="Roux S."/>
            <person name="Paez-Espino D."/>
            <person name="Jungbluth S."/>
            <person name="Walsh D.A."/>
            <person name="Denef V.J."/>
            <person name="McMahon K.D."/>
            <person name="Konstantinidis K.T."/>
            <person name="Eloe-Fadrosh E.A."/>
            <person name="Kyrpides N.C."/>
            <person name="Woyke T."/>
        </authorList>
    </citation>
    <scope>NUCLEOTIDE SEQUENCE</scope>
    <source>
        <strain evidence="2">GVMAG-M-3300009182-46</strain>
    </source>
</reference>
<dbReference type="InterPro" id="IPR000086">
    <property type="entry name" value="NUDIX_hydrolase_dom"/>
</dbReference>
<proteinExistence type="predicted"/>
<name>A0A6C0F3W4_9ZZZZ</name>
<dbReference type="CDD" id="cd02883">
    <property type="entry name" value="NUDIX_Hydrolase"/>
    <property type="match status" value="1"/>
</dbReference>
<organism evidence="2">
    <name type="scientific">viral metagenome</name>
    <dbReference type="NCBI Taxonomy" id="1070528"/>
    <lineage>
        <taxon>unclassified sequences</taxon>
        <taxon>metagenomes</taxon>
        <taxon>organismal metagenomes</taxon>
    </lineage>
</organism>
<dbReference type="SUPFAM" id="SSF55811">
    <property type="entry name" value="Nudix"/>
    <property type="match status" value="1"/>
</dbReference>
<evidence type="ECO:0000313" key="2">
    <source>
        <dbReference type="EMBL" id="QHT35822.1"/>
    </source>
</evidence>
<sequence length="189" mass="21901">MGGGILPATLHNNKVYFLFGKENRYADTPGWSDFGGGTENGEDFMTTAIREAQEELTGFLGGDKEIIELLQKHGTFDITNKGYRMHIFPMKYDPLLPFYYNNNQHFLQRKLDPNVIKHTKIFEKAEIRWVCVDELDQLKPTFRSYFQETIGLILKNKKTIESFVKKSLAVKRKKTSKKKSSAKKTRKKN</sequence>
<dbReference type="InterPro" id="IPR015797">
    <property type="entry name" value="NUDIX_hydrolase-like_dom_sf"/>
</dbReference>